<dbReference type="Gene3D" id="2.40.70.10">
    <property type="entry name" value="Acid Proteases"/>
    <property type="match status" value="2"/>
</dbReference>
<evidence type="ECO:0000259" key="12">
    <source>
        <dbReference type="PROSITE" id="PS51767"/>
    </source>
</evidence>
<dbReference type="GO" id="GO:0004190">
    <property type="term" value="F:aspartic-type endopeptidase activity"/>
    <property type="evidence" value="ECO:0007669"/>
    <property type="project" value="UniProtKB-KW"/>
</dbReference>
<protein>
    <recommendedName>
        <fullName evidence="12">Peptidase A1 domain-containing protein</fullName>
    </recommendedName>
</protein>
<dbReference type="PANTHER" id="PTHR47965:SF12">
    <property type="entry name" value="ASPARTIC PROTEINASE 3-RELATED"/>
    <property type="match status" value="1"/>
</dbReference>
<evidence type="ECO:0000256" key="6">
    <source>
        <dbReference type="ARBA" id="ARBA00023145"/>
    </source>
</evidence>
<feature type="active site" evidence="7">
    <location>
        <position position="458"/>
    </location>
</feature>
<evidence type="ECO:0000256" key="9">
    <source>
        <dbReference type="SAM" id="Coils"/>
    </source>
</evidence>
<feature type="region of interest" description="Disordered" evidence="10">
    <location>
        <begin position="329"/>
        <end position="361"/>
    </location>
</feature>
<feature type="disulfide bond" evidence="8">
    <location>
        <begin position="471"/>
        <end position="497"/>
    </location>
</feature>
<feature type="region of interest" description="Disordered" evidence="10">
    <location>
        <begin position="373"/>
        <end position="422"/>
    </location>
</feature>
<dbReference type="InterPro" id="IPR001461">
    <property type="entry name" value="Aspartic_peptidase_A1"/>
</dbReference>
<proteinExistence type="inferred from homology"/>
<dbReference type="InterPro" id="IPR032861">
    <property type="entry name" value="TAXi_N"/>
</dbReference>
<evidence type="ECO:0000256" key="8">
    <source>
        <dbReference type="PIRSR" id="PIRSR601461-2"/>
    </source>
</evidence>
<dbReference type="InterPro" id="IPR021109">
    <property type="entry name" value="Peptidase_aspartic_dom_sf"/>
</dbReference>
<sequence>MIACMLPNPNPIQANPESGLSHHISLHSSIHPFHFGVGYWYWIAWNIRNRRRYCSCSCSCSCSGSIVDVVMKKMVEAEAAAAVGNEFTAYYNYNKKADYLTSSSTLSSSSSSTGSDTSNNTSSSSTSASTDNARYSNVGNGSGDQGGNGSSSGVNGKGIIQMELHPILPPSIRLLLQQQQSSLQDEYDDEEEDEDENEGRHHRQLHQQLVEEAMASLRGVGAPYTSLMEFTPTTTFAFASATRHNSTLQNSYHDHQINHNHERDTTRRRRTRGRRNLQQLEQLNNEHNEAIREYNTYYRRYSRYQWAMIRNEEADMVERNSTGRGRELYHQYHQQQQQRRRQQHYDDHRQHFHHPGYHNNTFINNALTRRLKTDNHSNNNRRPPKEQNSSSEPPPPPSRGRGGGGGGTNNNNNNVGMTKKKGGIFNSYQTSPLHQGYGTHYATIWVGTPPQRQSVIIDTGSHFTAFPCKGCVNCGEEHHTDKYFDPDVSSTFRALTCNECLSGRCSSERQQQHGQDGVSNDEKCVFSQAYTEGSSWSAYESMDKVFVGGTQLDNTSNNGELTNPMINEHFRGDFMFGCQTQESGLFVTQLADGIMGVSNHPMTYPNVMYDQGKLEHNMFSLCFRRELHVSKRGIVAGMMTLGGIDTRADHAPMVYAKNVATSGWFTVFVKRIYIQHNGDRYVETDRLDQKMQKLDVDVVEMNSGKGVIIDSGTTDTYLHVSIAEQFKLAWDTATEGRWKFSNDRSIELDGEQLLRLPTILIQMAAYGEFALPNEKTSGLAGEEFDPNSPQDIILAIPASNYMEYAAPQAGVGQGKGTYTPRIYFTEKQGSVIGANAMQGHNVLFDRENGRVGFAESSCEYQEESKALSGEGGVMSVDCRLGAPSLSVSCSESADLSRCRRIGSNSDTTLDGLEIWSRIVQSPGMPQGLACEEVAVQQNKLNGGEEMEVSCDGKGICREVRKCIISCANAIAHGAAAVNAALTPIGSCGAAAWSACDYSCTQTKLNSILMSDGKCHEDKTLQATRPCHVQSCGRSDPCRVPFVVHAIIKIRGAVVSHWTKHLSKAEEIFVEAFATAINGRKGEDLVFGPGDVVVLSATPWRTNDNTFVDISSVAGDDEELGMQLVVEVSIFNYNAELPPATGGKGAPLAICHERDLQPLANVALNMHKKLAQSDFVKLVVEEMKNDESIGEIRMSPFYHTFEQMQLAQESQVVTSWTIRTDVGAEYSSKGFDAFGGLLSVGYFLMMALLCSITAYIICRRLHLNKKFRANKSNKVHWANDDDTVRATADDNYNYDERTIMTDDISAYTTTTNESISESYRSIGSLSTYLEKTSRRTNPSIQK</sequence>
<keyword evidence="2" id="KW-0645">Protease</keyword>
<evidence type="ECO:0000256" key="3">
    <source>
        <dbReference type="ARBA" id="ARBA00022729"/>
    </source>
</evidence>
<keyword evidence="6" id="KW-0865">Zymogen</keyword>
<evidence type="ECO:0000313" key="13">
    <source>
        <dbReference type="EMBL" id="KAL3764438.1"/>
    </source>
</evidence>
<dbReference type="PANTHER" id="PTHR47965">
    <property type="entry name" value="ASPARTYL PROTEASE-RELATED"/>
    <property type="match status" value="1"/>
</dbReference>
<dbReference type="PROSITE" id="PS51767">
    <property type="entry name" value="PEPTIDASE_A1"/>
    <property type="match status" value="1"/>
</dbReference>
<keyword evidence="11" id="KW-0472">Membrane</keyword>
<dbReference type="EMBL" id="JALLBG020000105">
    <property type="protein sequence ID" value="KAL3764438.1"/>
    <property type="molecule type" value="Genomic_DNA"/>
</dbReference>
<keyword evidence="14" id="KW-1185">Reference proteome</keyword>
<evidence type="ECO:0000256" key="5">
    <source>
        <dbReference type="ARBA" id="ARBA00022801"/>
    </source>
</evidence>
<dbReference type="GO" id="GO:0006508">
    <property type="term" value="P:proteolysis"/>
    <property type="evidence" value="ECO:0007669"/>
    <property type="project" value="UniProtKB-KW"/>
</dbReference>
<keyword evidence="4" id="KW-0064">Aspartyl protease</keyword>
<comment type="similarity">
    <text evidence="1">Belongs to the peptidase A1 family.</text>
</comment>
<organism evidence="13 14">
    <name type="scientific">Discostella pseudostelligera</name>
    <dbReference type="NCBI Taxonomy" id="259834"/>
    <lineage>
        <taxon>Eukaryota</taxon>
        <taxon>Sar</taxon>
        <taxon>Stramenopiles</taxon>
        <taxon>Ochrophyta</taxon>
        <taxon>Bacillariophyta</taxon>
        <taxon>Coscinodiscophyceae</taxon>
        <taxon>Thalassiosirophycidae</taxon>
        <taxon>Stephanodiscales</taxon>
        <taxon>Stephanodiscaceae</taxon>
        <taxon>Discostella</taxon>
    </lineage>
</organism>
<evidence type="ECO:0000256" key="11">
    <source>
        <dbReference type="SAM" id="Phobius"/>
    </source>
</evidence>
<feature type="region of interest" description="Disordered" evidence="10">
    <location>
        <begin position="179"/>
        <end position="203"/>
    </location>
</feature>
<feature type="transmembrane region" description="Helical" evidence="11">
    <location>
        <begin position="1233"/>
        <end position="1257"/>
    </location>
</feature>
<evidence type="ECO:0000256" key="7">
    <source>
        <dbReference type="PIRSR" id="PIRSR601461-1"/>
    </source>
</evidence>
<keyword evidence="9" id="KW-0175">Coiled coil</keyword>
<dbReference type="SUPFAM" id="SSF50630">
    <property type="entry name" value="Acid proteases"/>
    <property type="match status" value="1"/>
</dbReference>
<keyword evidence="8" id="KW-1015">Disulfide bond</keyword>
<feature type="compositionally biased region" description="Acidic residues" evidence="10">
    <location>
        <begin position="185"/>
        <end position="197"/>
    </location>
</feature>
<keyword evidence="3" id="KW-0732">Signal</keyword>
<feature type="coiled-coil region" evidence="9">
    <location>
        <begin position="270"/>
        <end position="300"/>
    </location>
</feature>
<keyword evidence="5" id="KW-0378">Hydrolase</keyword>
<evidence type="ECO:0000313" key="14">
    <source>
        <dbReference type="Proteomes" id="UP001530293"/>
    </source>
</evidence>
<feature type="compositionally biased region" description="Gly residues" evidence="10">
    <location>
        <begin position="140"/>
        <end position="150"/>
    </location>
</feature>
<dbReference type="Pfam" id="PF14543">
    <property type="entry name" value="TAXi_N"/>
    <property type="match status" value="1"/>
</dbReference>
<evidence type="ECO:0000256" key="2">
    <source>
        <dbReference type="ARBA" id="ARBA00022670"/>
    </source>
</evidence>
<feature type="compositionally biased region" description="Low complexity" evidence="10">
    <location>
        <begin position="104"/>
        <end position="130"/>
    </location>
</feature>
<accession>A0ABD3MNI8</accession>
<keyword evidence="11" id="KW-0812">Transmembrane</keyword>
<feature type="active site" evidence="7">
    <location>
        <position position="710"/>
    </location>
</feature>
<dbReference type="InterPro" id="IPR033121">
    <property type="entry name" value="PEPTIDASE_A1"/>
</dbReference>
<evidence type="ECO:0000256" key="1">
    <source>
        <dbReference type="ARBA" id="ARBA00007447"/>
    </source>
</evidence>
<keyword evidence="11" id="KW-1133">Transmembrane helix</keyword>
<name>A0ABD3MNI8_9STRA</name>
<feature type="domain" description="Peptidase A1" evidence="12">
    <location>
        <begin position="440"/>
        <end position="854"/>
    </location>
</feature>
<reference evidence="13 14" key="1">
    <citation type="submission" date="2024-10" db="EMBL/GenBank/DDBJ databases">
        <title>Updated reference genomes for cyclostephanoid diatoms.</title>
        <authorList>
            <person name="Roberts W.R."/>
            <person name="Alverson A.J."/>
        </authorList>
    </citation>
    <scope>NUCLEOTIDE SEQUENCE [LARGE SCALE GENOMIC DNA]</scope>
    <source>
        <strain evidence="13 14">AJA232-27</strain>
    </source>
</reference>
<comment type="caution">
    <text evidence="13">The sequence shown here is derived from an EMBL/GenBank/DDBJ whole genome shotgun (WGS) entry which is preliminary data.</text>
</comment>
<evidence type="ECO:0000256" key="4">
    <source>
        <dbReference type="ARBA" id="ARBA00022750"/>
    </source>
</evidence>
<gene>
    <name evidence="13" type="ORF">ACHAWU_004944</name>
</gene>
<feature type="region of interest" description="Disordered" evidence="10">
    <location>
        <begin position="104"/>
        <end position="157"/>
    </location>
</feature>
<evidence type="ECO:0000256" key="10">
    <source>
        <dbReference type="SAM" id="MobiDB-lite"/>
    </source>
</evidence>
<dbReference type="Proteomes" id="UP001530293">
    <property type="component" value="Unassembled WGS sequence"/>
</dbReference>